<evidence type="ECO:0000256" key="1">
    <source>
        <dbReference type="SAM" id="MobiDB-lite"/>
    </source>
</evidence>
<protein>
    <submittedName>
        <fullName evidence="2">Uncharacterized protein</fullName>
    </submittedName>
</protein>
<sequence>MTVPQGEAPERDNRHGILYGPGMTNETTEIREQLSDQWQKVAIDLIRKGLPAETVFETLLTVGLAGQVELHGKHFMAGKLVAIAEQLSEQVRREKEALQEASTATKN</sequence>
<evidence type="ECO:0000313" key="3">
    <source>
        <dbReference type="Proteomes" id="UP001593940"/>
    </source>
</evidence>
<reference evidence="2 3" key="1">
    <citation type="submission" date="2024-09" db="EMBL/GenBank/DDBJ databases">
        <title>Nodulacao em especies de Leguminosae Basais da Amazonia e Caracterizacao dos Rizobios e Bacterias Associadas aos Nodulos.</title>
        <authorList>
            <person name="Jambeiro I.C.A."/>
            <person name="Lopes I.S."/>
            <person name="Aguiar E.R.G.R."/>
            <person name="Santos A.F.J."/>
            <person name="Dos Santos J.M.F."/>
            <person name="Gross E."/>
        </authorList>
    </citation>
    <scope>NUCLEOTIDE SEQUENCE [LARGE SCALE GENOMIC DNA]</scope>
    <source>
        <strain evidence="2 3">BRUESC1165</strain>
    </source>
</reference>
<feature type="region of interest" description="Disordered" evidence="1">
    <location>
        <begin position="1"/>
        <end position="23"/>
    </location>
</feature>
<organism evidence="2 3">
    <name type="scientific">Microvirga arabica</name>
    <dbReference type="NCBI Taxonomy" id="1128671"/>
    <lineage>
        <taxon>Bacteria</taxon>
        <taxon>Pseudomonadati</taxon>
        <taxon>Pseudomonadota</taxon>
        <taxon>Alphaproteobacteria</taxon>
        <taxon>Hyphomicrobiales</taxon>
        <taxon>Methylobacteriaceae</taxon>
        <taxon>Microvirga</taxon>
    </lineage>
</organism>
<dbReference type="EMBL" id="JBHOMY010000127">
    <property type="protein sequence ID" value="MFC1460836.1"/>
    <property type="molecule type" value="Genomic_DNA"/>
</dbReference>
<dbReference type="Proteomes" id="UP001593940">
    <property type="component" value="Unassembled WGS sequence"/>
</dbReference>
<comment type="caution">
    <text evidence="2">The sequence shown here is derived from an EMBL/GenBank/DDBJ whole genome shotgun (WGS) entry which is preliminary data.</text>
</comment>
<gene>
    <name evidence="2" type="ORF">ACETIH_29785</name>
</gene>
<evidence type="ECO:0000313" key="2">
    <source>
        <dbReference type="EMBL" id="MFC1460836.1"/>
    </source>
</evidence>
<name>A0ABV6YHW3_9HYPH</name>
<dbReference type="RefSeq" id="WP_377031950.1">
    <property type="nucleotide sequence ID" value="NZ_JBHOMY010000127.1"/>
</dbReference>
<keyword evidence="3" id="KW-1185">Reference proteome</keyword>
<accession>A0ABV6YHW3</accession>
<proteinExistence type="predicted"/>